<evidence type="ECO:0000256" key="1">
    <source>
        <dbReference type="SAM" id="MobiDB-lite"/>
    </source>
</evidence>
<dbReference type="EMBL" id="BHVY01000008">
    <property type="protein sequence ID" value="GIJ91180.1"/>
    <property type="molecule type" value="Genomic_DNA"/>
</dbReference>
<reference evidence="2 3" key="1">
    <citation type="submission" date="2018-10" db="EMBL/GenBank/DDBJ databases">
        <title>Pan-genome distribution and transcriptional activeness of fungal secondary metabolism genes in Aspergillus section Fumigati.</title>
        <authorList>
            <person name="Takahashi H."/>
            <person name="Umemura M."/>
            <person name="Ninomiya A."/>
            <person name="Kusuya Y."/>
            <person name="Urayama S."/>
            <person name="Shimizu M."/>
            <person name="Watanabe A."/>
            <person name="Kamei K."/>
            <person name="Yaguchi T."/>
            <person name="Hagiwara D."/>
        </authorList>
    </citation>
    <scope>NUCLEOTIDE SEQUENCE [LARGE SCALE GENOMIC DNA]</scope>
    <source>
        <strain evidence="2 3">IFM 55266</strain>
    </source>
</reference>
<feature type="compositionally biased region" description="Polar residues" evidence="1">
    <location>
        <begin position="8"/>
        <end position="22"/>
    </location>
</feature>
<evidence type="ECO:0000313" key="3">
    <source>
        <dbReference type="Proteomes" id="UP001043456"/>
    </source>
</evidence>
<sequence length="117" mass="12842">MTVYAVPNNPSNLPWQSGSHSPEQGGLATAQTLREAPTTDTPQNQRKSASNPCKKIGPRLAHRKSRNGCQRCRARRVKYAETVIDMGSPVFMTGRKVKVLALKPNRNAAPLPLPGRR</sequence>
<dbReference type="GeneID" id="67008755"/>
<organism evidence="2 3">
    <name type="scientific">Aspergillus pseudoviridinutans</name>
    <dbReference type="NCBI Taxonomy" id="1517512"/>
    <lineage>
        <taxon>Eukaryota</taxon>
        <taxon>Fungi</taxon>
        <taxon>Dikarya</taxon>
        <taxon>Ascomycota</taxon>
        <taxon>Pezizomycotina</taxon>
        <taxon>Eurotiomycetes</taxon>
        <taxon>Eurotiomycetidae</taxon>
        <taxon>Eurotiales</taxon>
        <taxon>Aspergillaceae</taxon>
        <taxon>Aspergillus</taxon>
        <taxon>Aspergillus subgen. Fumigati</taxon>
    </lineage>
</organism>
<accession>A0A9P3EZT7</accession>
<dbReference type="AlphaFoldDB" id="A0A9P3EZT7"/>
<gene>
    <name evidence="2" type="ORF">Asppvi_010145</name>
</gene>
<keyword evidence="3" id="KW-1185">Reference proteome</keyword>
<name>A0A9P3EZT7_9EURO</name>
<comment type="caution">
    <text evidence="2">The sequence shown here is derived from an EMBL/GenBank/DDBJ whole genome shotgun (WGS) entry which is preliminary data.</text>
</comment>
<feature type="compositionally biased region" description="Polar residues" evidence="1">
    <location>
        <begin position="38"/>
        <end position="51"/>
    </location>
</feature>
<evidence type="ECO:0000313" key="2">
    <source>
        <dbReference type="EMBL" id="GIJ91180.1"/>
    </source>
</evidence>
<feature type="compositionally biased region" description="Basic residues" evidence="1">
    <location>
        <begin position="56"/>
        <end position="68"/>
    </location>
</feature>
<dbReference type="Proteomes" id="UP001043456">
    <property type="component" value="Unassembled WGS sequence"/>
</dbReference>
<protein>
    <submittedName>
        <fullName evidence="2">Uncharacterized protein</fullName>
    </submittedName>
</protein>
<dbReference type="RefSeq" id="XP_043161926.1">
    <property type="nucleotide sequence ID" value="XM_043305991.1"/>
</dbReference>
<proteinExistence type="predicted"/>
<feature type="region of interest" description="Disordered" evidence="1">
    <location>
        <begin position="1"/>
        <end position="68"/>
    </location>
</feature>
<dbReference type="OrthoDB" id="3546279at2759"/>